<protein>
    <submittedName>
        <fullName evidence="3">T9SS type A sorting domain-containing protein</fullName>
    </submittedName>
</protein>
<keyword evidence="1" id="KW-0732">Signal</keyword>
<dbReference type="RefSeq" id="WP_255135495.1">
    <property type="nucleotide sequence ID" value="NZ_JANDBC010000003.1"/>
</dbReference>
<feature type="signal peptide" evidence="1">
    <location>
        <begin position="1"/>
        <end position="24"/>
    </location>
</feature>
<sequence>MRSRILPFLYAIFILILGSGTAFAQDGVFTSSFTAPSANIILGPTGSDVTFSYSLDPAADSLDYIEVRVFEQGGDTLTSVLIKTLGSPNVAPLESDVPSSFLLNGDEIEGVLTDPSNYYTVELIAYTDDDNTSGGGDQTANGQIYIDVYVDTDAPTLAGYGLDNYSGINEPRIGGDTLRVNIQDDFIDFSNSDFELDLAIFENGTTDTTFHLTGTIAEFLTDGTLIDTTRNDSLDYDFTFLVDLTEYVPQSAVSVDIDLDVADGAANTSVQSQTILVNDNTAPTVQLLTIDGAAPGFDVVPNANTGVNTLIYDVRDTYLSSDSLRDDYNLDLTLFGDLFSGTIEEHDDAGRLTVQGDTLFIFNVNLKPYTQSNGNITLEVTDAAGNSGSDTENVDIIDFNTDDYFLMQPYPHTAFNNNLTVQLTPDKEGEYTGATIQLSSDPNFGAGNIDTTYTLDDAVLNDVFDTPASLGLTDGGMYYVRAVVSDADGSTFNTRANPVFYDTTAPSLTMALLDAIDFGGTDYITGDNTRVQFNSTDDDLNELDVDVQRVLIDSTTNFFNVDFLTEYPFRFSFDSEDYDGDLTNELFDGMVVFRVISTDNLGNNSMPMYFPVNVDNVSADYILSEVNGIDILADNADGNYPPINAGGVLTLEFTHYADDIAADGAEFELDYGGETIVGEITAQTSDTYTVEFAIPDNDMDVDVDLTPGSGDITVNFIDVFGNENENYIGTPDVGTIQIFNNAQPWVALLDGFANNTVRDTLELDLDLQSDRELVDSVMIQYGTYTETDTTYSELVTLPVDSLDGAGDYTYPFLTTGLADGDYLLRTVTYGFEYDRFDGTQVTVADTSYALRIDNTHNGTTERVAILEQPDNTLHGSEDITLSAENGGDAYGTLFEGKFVATNPMVEEDADTSWVLIDSVIVETTDGIFTTDVDEATLETLFDIDNVEGVFTFRAVGFDSAGIYQNITGNMDDPMAVATIEVFYDDISPSGTIAVNGMSIEHPSSPVNSDDWDSQSFTDFNVWSGMVTIGFELDEEENDFNRAVLDIRRGAAREPGDYDAFRSSQDQTIATMTGAGATYELDVDDLDPGAVYVLTMYLIDDFGNRYEAGTVEFTAVGPRAHITGLSDEHGDIYVQATPHTQTAILEVSTDSGATYEQVSVIEDGDFDYYTSASYDGFKQAMMNLEDFQLPLGNLMFRLTAGENEELYESEYQNSTTIMINHSESSDVRAKAGPEVNQMQGVFTPITSDDIDLSLYRAKGEINDIRVEIAPINANDNVSLFLLADENTFSTLNDLEWAIFPRWASYTDTEWFGISSPLEAIDGNYLGFKADGNTIRLDDDIDITGGGKFFAYVTTVLPTGETIMTREIIEVQRVAAQNGGTVTSQDGNFMIDIQENTLDRNANLMIEEDPSSLFFTHDSEAQYGQIGTAYYLNSFTSNAVREGRRVNFSIAYNPADIMDLNENGSTDDEIAALCVGFTDVGDTDISFQGILDKQIDTDNNMFHFTMDYLPTNAMRFALVLEGAIVNNPGSMRVVNTSIDSDAPYVNEDHLLSITVSDDKVNSFDEYWVIVDGSIVEYDTNFPDGLENGLRLESDYDIEDLNLNEGLHTVRFVITNNNGNRLDVTYDFIVDKKKPVISQDIQFVDMIQSGHKNTLSFKVRDAMAGDQTGSGVALDEIFVDVYLIEPDKRYGAYDTASGTWHYRQDVFKRYFKQYSEGDFIMGEGSRSDSMGLYFEVVFNQELEVSGYEFVVHNGDFVFDEDSLKTCETVCREDDFEIENYYEGGIMDRASNQANAVSFTVGIDPTVTSNEEENVIPEKFHMDQNYPNPFNPTTTIQYGIPEASDVIMKVYNTLGQEVMTLVNDRKSAGTYKVQFDAATLASGMYIYRIVAGDFVQTKKLMLIK</sequence>
<dbReference type="Proteomes" id="UP001139125">
    <property type="component" value="Unassembled WGS sequence"/>
</dbReference>
<dbReference type="NCBIfam" id="TIGR04183">
    <property type="entry name" value="Por_Secre_tail"/>
    <property type="match status" value="1"/>
</dbReference>
<feature type="domain" description="Secretion system C-terminal sorting" evidence="2">
    <location>
        <begin position="1822"/>
        <end position="1897"/>
    </location>
</feature>
<evidence type="ECO:0000313" key="3">
    <source>
        <dbReference type="EMBL" id="MCP9292597.1"/>
    </source>
</evidence>
<dbReference type="Pfam" id="PF18962">
    <property type="entry name" value="Por_Secre_tail"/>
    <property type="match status" value="1"/>
</dbReference>
<feature type="chain" id="PRO_5040719730" evidence="1">
    <location>
        <begin position="25"/>
        <end position="1900"/>
    </location>
</feature>
<accession>A0A9X2L5G9</accession>
<dbReference type="Gene3D" id="2.60.40.4070">
    <property type="match status" value="1"/>
</dbReference>
<keyword evidence="4" id="KW-1185">Reference proteome</keyword>
<evidence type="ECO:0000256" key="1">
    <source>
        <dbReference type="SAM" id="SignalP"/>
    </source>
</evidence>
<gene>
    <name evidence="3" type="ORF">NM125_13495</name>
</gene>
<dbReference type="EMBL" id="JANDBC010000003">
    <property type="protein sequence ID" value="MCP9292597.1"/>
    <property type="molecule type" value="Genomic_DNA"/>
</dbReference>
<proteinExistence type="predicted"/>
<comment type="caution">
    <text evidence="3">The sequence shown here is derived from an EMBL/GenBank/DDBJ whole genome shotgun (WGS) entry which is preliminary data.</text>
</comment>
<evidence type="ECO:0000259" key="2">
    <source>
        <dbReference type="Pfam" id="PF18962"/>
    </source>
</evidence>
<evidence type="ECO:0000313" key="4">
    <source>
        <dbReference type="Proteomes" id="UP001139125"/>
    </source>
</evidence>
<organism evidence="3 4">
    <name type="scientific">Gracilimonas sediminicola</name>
    <dbReference type="NCBI Taxonomy" id="2952158"/>
    <lineage>
        <taxon>Bacteria</taxon>
        <taxon>Pseudomonadati</taxon>
        <taxon>Balneolota</taxon>
        <taxon>Balneolia</taxon>
        <taxon>Balneolales</taxon>
        <taxon>Balneolaceae</taxon>
        <taxon>Gracilimonas</taxon>
    </lineage>
</organism>
<dbReference type="InterPro" id="IPR026444">
    <property type="entry name" value="Secre_tail"/>
</dbReference>
<reference evidence="3" key="1">
    <citation type="submission" date="2022-06" db="EMBL/GenBank/DDBJ databases">
        <title>Gracilimonas sp. CAU 1638 isolated from sea sediment.</title>
        <authorList>
            <person name="Kim W."/>
        </authorList>
    </citation>
    <scope>NUCLEOTIDE SEQUENCE</scope>
    <source>
        <strain evidence="3">CAU 1638</strain>
    </source>
</reference>
<name>A0A9X2L5G9_9BACT</name>